<accession>A0A4R6RXA5</accession>
<dbReference type="InterPro" id="IPR052164">
    <property type="entry name" value="Anthracycline_SecMetBiosynth"/>
</dbReference>
<organism evidence="2 3">
    <name type="scientific">Labedaea rhizosphaerae</name>
    <dbReference type="NCBI Taxonomy" id="598644"/>
    <lineage>
        <taxon>Bacteria</taxon>
        <taxon>Bacillati</taxon>
        <taxon>Actinomycetota</taxon>
        <taxon>Actinomycetes</taxon>
        <taxon>Pseudonocardiales</taxon>
        <taxon>Pseudonocardiaceae</taxon>
        <taxon>Labedaea</taxon>
    </lineage>
</organism>
<keyword evidence="3" id="KW-1185">Reference proteome</keyword>
<dbReference type="Gene3D" id="3.30.720.110">
    <property type="match status" value="1"/>
</dbReference>
<proteinExistence type="predicted"/>
<dbReference type="EMBL" id="SNXZ01000009">
    <property type="protein sequence ID" value="TDP91147.1"/>
    <property type="molecule type" value="Genomic_DNA"/>
</dbReference>
<dbReference type="Pfam" id="PF00903">
    <property type="entry name" value="Glyoxalase"/>
    <property type="match status" value="1"/>
</dbReference>
<dbReference type="InterPro" id="IPR037523">
    <property type="entry name" value="VOC_core"/>
</dbReference>
<dbReference type="PANTHER" id="PTHR33993:SF14">
    <property type="entry name" value="GB|AAF24581.1"/>
    <property type="match status" value="1"/>
</dbReference>
<protein>
    <submittedName>
        <fullName evidence="2">Putative glyoxalase superfamily protein PhnB</fullName>
    </submittedName>
</protein>
<comment type="caution">
    <text evidence="2">The sequence shown here is derived from an EMBL/GenBank/DDBJ whole genome shotgun (WGS) entry which is preliminary data.</text>
</comment>
<gene>
    <name evidence="2" type="ORF">EV186_109139</name>
</gene>
<dbReference type="RefSeq" id="WP_133853927.1">
    <property type="nucleotide sequence ID" value="NZ_SNXZ01000009.1"/>
</dbReference>
<dbReference type="CDD" id="cd07246">
    <property type="entry name" value="VOC_like"/>
    <property type="match status" value="1"/>
</dbReference>
<dbReference type="PROSITE" id="PS51819">
    <property type="entry name" value="VOC"/>
    <property type="match status" value="1"/>
</dbReference>
<dbReference type="InterPro" id="IPR029068">
    <property type="entry name" value="Glyas_Bleomycin-R_OHBP_Dase"/>
</dbReference>
<dbReference type="Proteomes" id="UP000295444">
    <property type="component" value="Unassembled WGS sequence"/>
</dbReference>
<feature type="domain" description="VOC" evidence="1">
    <location>
        <begin position="58"/>
        <end position="181"/>
    </location>
</feature>
<evidence type="ECO:0000313" key="2">
    <source>
        <dbReference type="EMBL" id="TDP91147.1"/>
    </source>
</evidence>
<dbReference type="Gene3D" id="3.10.180.10">
    <property type="entry name" value="2,3-Dihydroxybiphenyl 1,2-Dioxygenase, domain 1"/>
    <property type="match status" value="1"/>
</dbReference>
<reference evidence="2 3" key="1">
    <citation type="submission" date="2019-03" db="EMBL/GenBank/DDBJ databases">
        <title>Genomic Encyclopedia of Type Strains, Phase IV (KMG-IV): sequencing the most valuable type-strain genomes for metagenomic binning, comparative biology and taxonomic classification.</title>
        <authorList>
            <person name="Goeker M."/>
        </authorList>
    </citation>
    <scope>NUCLEOTIDE SEQUENCE [LARGE SCALE GENOMIC DNA]</scope>
    <source>
        <strain evidence="2 3">DSM 45361</strain>
    </source>
</reference>
<dbReference type="PANTHER" id="PTHR33993">
    <property type="entry name" value="GLYOXALASE-RELATED"/>
    <property type="match status" value="1"/>
</dbReference>
<evidence type="ECO:0000313" key="3">
    <source>
        <dbReference type="Proteomes" id="UP000295444"/>
    </source>
</evidence>
<dbReference type="Gene3D" id="3.30.720.120">
    <property type="match status" value="1"/>
</dbReference>
<dbReference type="SUPFAM" id="SSF54593">
    <property type="entry name" value="Glyoxalase/Bleomycin resistance protein/Dihydroxybiphenyl dioxygenase"/>
    <property type="match status" value="2"/>
</dbReference>
<sequence>MTDPLDALRTGRDIAEPVNPDPRFAAALRERLRRALLTDTGGTMTTTENETTQDLRWGPSLTPYLIVADGRGALDWYVRVFDAKRRGEPYVMEDGSIGHAELAIGDAVLMLAEGTGDTPVAPPGEQLPSHSLHLQVSDVDATVRRAEAAGATIQRRPDDQGYGRVAALLDPYGHRWVLNQPPVHARMRHDGDVGYLTMVTPDAAMAREFYGAVLGWHFVPGRDENHWHIPGMQPMTGLSGDPDALPGARPFFRVSNMDTALAAVRAAGGQAGPAQRQDYGLLAECVDNQGVPFALMQLN</sequence>
<dbReference type="InterPro" id="IPR004360">
    <property type="entry name" value="Glyas_Fos-R_dOase_dom"/>
</dbReference>
<name>A0A4R6RXA5_LABRH</name>
<dbReference type="OrthoDB" id="9795306at2"/>
<evidence type="ECO:0000259" key="1">
    <source>
        <dbReference type="PROSITE" id="PS51819"/>
    </source>
</evidence>
<dbReference type="AlphaFoldDB" id="A0A4R6RXA5"/>